<dbReference type="STRING" id="1097556.R4XH89"/>
<evidence type="ECO:0000313" key="7">
    <source>
        <dbReference type="EMBL" id="CCG85058.1"/>
    </source>
</evidence>
<protein>
    <submittedName>
        <fullName evidence="7">Uncharacterized protein</fullName>
    </submittedName>
</protein>
<dbReference type="PANTHER" id="PTHR15263">
    <property type="entry name" value="I-KAPPA-B-LIKE PROTEIN IKBL"/>
    <property type="match status" value="1"/>
</dbReference>
<evidence type="ECO:0000256" key="3">
    <source>
        <dbReference type="ARBA" id="ARBA00022737"/>
    </source>
</evidence>
<dbReference type="GO" id="GO:0005634">
    <property type="term" value="C:nucleus"/>
    <property type="evidence" value="ECO:0007669"/>
    <property type="project" value="UniProtKB-SubCell"/>
</dbReference>
<reference evidence="7 8" key="1">
    <citation type="journal article" date="2013" name="MBio">
        <title>Genome sequencing of the plant pathogen Taphrina deformans, the causal agent of peach leaf curl.</title>
        <authorList>
            <person name="Cisse O.H."/>
            <person name="Almeida J.M.G.C.F."/>
            <person name="Fonseca A."/>
            <person name="Kumar A.A."/>
            <person name="Salojaervi J."/>
            <person name="Overmyer K."/>
            <person name="Hauser P.M."/>
            <person name="Pagni M."/>
        </authorList>
    </citation>
    <scope>NUCLEOTIDE SEQUENCE [LARGE SCALE GENOMIC DNA]</scope>
    <source>
        <strain evidence="8">PYCC 5710 / ATCC 11124 / CBS 356.35 / IMI 108563 / JCM 9778 / NBRC 8474</strain>
    </source>
</reference>
<evidence type="ECO:0000256" key="4">
    <source>
        <dbReference type="ARBA" id="ARBA00023043"/>
    </source>
</evidence>
<dbReference type="OrthoDB" id="412109at2759"/>
<dbReference type="PANTHER" id="PTHR15263:SF1">
    <property type="entry name" value="NF-KAPPA-B INHIBITOR-LIKE PROTEIN 1"/>
    <property type="match status" value="1"/>
</dbReference>
<comment type="caution">
    <text evidence="7">The sequence shown here is derived from an EMBL/GenBank/DDBJ whole genome shotgun (WGS) entry which is preliminary data.</text>
</comment>
<name>R4XH89_TAPDE</name>
<evidence type="ECO:0000256" key="6">
    <source>
        <dbReference type="SAM" id="MobiDB-lite"/>
    </source>
</evidence>
<keyword evidence="8" id="KW-1185">Reference proteome</keyword>
<accession>R4XH89</accession>
<sequence length="287" mass="33709">MPLEDLKDESKHVKKDRSRLRYKKGRNNIRSRSRTRSPESAARRSSRSRGLQRKSDELSADDEAFYGSGSAYQIEPSLANTIENEDFTERLFDALADEEGREYWHQVYGQPIDDIPANREMSDDEYAAYVRRGMWERTHADQIEARRLQEAQERQTKESQRRLLEHETRWKQEQTALFVKQKLQRRWEQYLKTWAEMDIAKVNFTSFPWPTLSGTVTKLATTDVQTFLAYAGDVRTMAREELRRRWHPDRFQQKTQRYVVDEDKAKVLAGVTSVAQALNEIIAAEVG</sequence>
<keyword evidence="5" id="KW-0539">Nucleus</keyword>
<dbReference type="VEuPathDB" id="FungiDB:TAPDE_005644"/>
<dbReference type="AlphaFoldDB" id="R4XH89"/>
<proteinExistence type="predicted"/>
<evidence type="ECO:0000256" key="1">
    <source>
        <dbReference type="ARBA" id="ARBA00004123"/>
    </source>
</evidence>
<gene>
    <name evidence="7" type="ORF">TAPDE_005644</name>
</gene>
<dbReference type="InterPro" id="IPR038753">
    <property type="entry name" value="NFKBIL1"/>
</dbReference>
<dbReference type="EMBL" id="CAHR02000416">
    <property type="protein sequence ID" value="CCG85058.1"/>
    <property type="molecule type" value="Genomic_DNA"/>
</dbReference>
<dbReference type="GO" id="GO:0043124">
    <property type="term" value="P:negative regulation of canonical NF-kappaB signal transduction"/>
    <property type="evidence" value="ECO:0007669"/>
    <property type="project" value="InterPro"/>
</dbReference>
<dbReference type="eggNOG" id="ENOG502RZ7A">
    <property type="taxonomic scope" value="Eukaryota"/>
</dbReference>
<feature type="region of interest" description="Disordered" evidence="6">
    <location>
        <begin position="1"/>
        <end position="61"/>
    </location>
</feature>
<comment type="subcellular location">
    <subcellularLocation>
        <location evidence="1">Nucleus</location>
    </subcellularLocation>
</comment>
<feature type="compositionally biased region" description="Basic residues" evidence="6">
    <location>
        <begin position="12"/>
        <end position="35"/>
    </location>
</feature>
<evidence type="ECO:0000256" key="2">
    <source>
        <dbReference type="ARBA" id="ARBA00022553"/>
    </source>
</evidence>
<organism evidence="7 8">
    <name type="scientific">Taphrina deformans (strain PYCC 5710 / ATCC 11124 / CBS 356.35 / IMI 108563 / JCM 9778 / NBRC 8474)</name>
    <name type="common">Peach leaf curl fungus</name>
    <name type="synonym">Lalaria deformans</name>
    <dbReference type="NCBI Taxonomy" id="1097556"/>
    <lineage>
        <taxon>Eukaryota</taxon>
        <taxon>Fungi</taxon>
        <taxon>Dikarya</taxon>
        <taxon>Ascomycota</taxon>
        <taxon>Taphrinomycotina</taxon>
        <taxon>Taphrinomycetes</taxon>
        <taxon>Taphrinales</taxon>
        <taxon>Taphrinaceae</taxon>
        <taxon>Taphrina</taxon>
    </lineage>
</organism>
<keyword evidence="3" id="KW-0677">Repeat</keyword>
<evidence type="ECO:0000313" key="8">
    <source>
        <dbReference type="Proteomes" id="UP000013776"/>
    </source>
</evidence>
<feature type="compositionally biased region" description="Basic and acidic residues" evidence="6">
    <location>
        <begin position="1"/>
        <end position="11"/>
    </location>
</feature>
<dbReference type="Proteomes" id="UP000013776">
    <property type="component" value="Unassembled WGS sequence"/>
</dbReference>
<evidence type="ECO:0000256" key="5">
    <source>
        <dbReference type="ARBA" id="ARBA00023242"/>
    </source>
</evidence>
<keyword evidence="2" id="KW-0597">Phosphoprotein</keyword>
<keyword evidence="4" id="KW-0040">ANK repeat</keyword>